<proteinExistence type="predicted"/>
<comment type="caution">
    <text evidence="1">The sequence shown here is derived from an EMBL/GenBank/DDBJ whole genome shotgun (WGS) entry which is preliminary data.</text>
</comment>
<name>A0A9P6MKB7_9FUNG</name>
<gene>
    <name evidence="1" type="ORF">BGZ65_011178</name>
</gene>
<reference evidence="1" key="1">
    <citation type="journal article" date="2020" name="Fungal Divers.">
        <title>Resolving the Mortierellaceae phylogeny through synthesis of multi-gene phylogenetics and phylogenomics.</title>
        <authorList>
            <person name="Vandepol N."/>
            <person name="Liber J."/>
            <person name="Desiro A."/>
            <person name="Na H."/>
            <person name="Kennedy M."/>
            <person name="Barry K."/>
            <person name="Grigoriev I.V."/>
            <person name="Miller A.N."/>
            <person name="O'Donnell K."/>
            <person name="Stajich J.E."/>
            <person name="Bonito G."/>
        </authorList>
    </citation>
    <scope>NUCLEOTIDE SEQUENCE</scope>
    <source>
        <strain evidence="1">MES-2147</strain>
    </source>
</reference>
<dbReference type="Proteomes" id="UP000749646">
    <property type="component" value="Unassembled WGS sequence"/>
</dbReference>
<dbReference type="EMBL" id="JAAAHW010000188">
    <property type="protein sequence ID" value="KAG0005437.1"/>
    <property type="molecule type" value="Genomic_DNA"/>
</dbReference>
<evidence type="ECO:0000313" key="2">
    <source>
        <dbReference type="Proteomes" id="UP000749646"/>
    </source>
</evidence>
<sequence length="126" mass="12759">MSSSHDPDSLFAPAAAAAAPTATTEPLAIIPSTPLSLFFLPTDLISSLVPKDQAEAAAAAAVDPVVDDSISTSTNSTATLASETAAVTTSPDTAVPSCRVCRITQFDSVLKQQSWTGINTTSSSSC</sequence>
<protein>
    <submittedName>
        <fullName evidence="1">Uncharacterized protein</fullName>
    </submittedName>
</protein>
<accession>A0A9P6MKB7</accession>
<organism evidence="1 2">
    <name type="scientific">Modicella reniformis</name>
    <dbReference type="NCBI Taxonomy" id="1440133"/>
    <lineage>
        <taxon>Eukaryota</taxon>
        <taxon>Fungi</taxon>
        <taxon>Fungi incertae sedis</taxon>
        <taxon>Mucoromycota</taxon>
        <taxon>Mortierellomycotina</taxon>
        <taxon>Mortierellomycetes</taxon>
        <taxon>Mortierellales</taxon>
        <taxon>Mortierellaceae</taxon>
        <taxon>Modicella</taxon>
    </lineage>
</organism>
<evidence type="ECO:0000313" key="1">
    <source>
        <dbReference type="EMBL" id="KAG0005437.1"/>
    </source>
</evidence>
<keyword evidence="2" id="KW-1185">Reference proteome</keyword>
<dbReference type="AlphaFoldDB" id="A0A9P6MKB7"/>